<reference evidence="2" key="2">
    <citation type="journal article" date="2015" name="Data Brief">
        <title>Shoot transcriptome of the giant reed, Arundo donax.</title>
        <authorList>
            <person name="Barrero R.A."/>
            <person name="Guerrero F.D."/>
            <person name="Moolhuijzen P."/>
            <person name="Goolsby J.A."/>
            <person name="Tidwell J."/>
            <person name="Bellgard S.E."/>
            <person name="Bellgard M.I."/>
        </authorList>
    </citation>
    <scope>NUCLEOTIDE SEQUENCE</scope>
    <source>
        <tissue evidence="2">Shoot tissue taken approximately 20 cm above the soil surface</tissue>
    </source>
</reference>
<accession>A0A0A9CYJ9</accession>
<dbReference type="AlphaFoldDB" id="A0A0A9CYJ9"/>
<dbReference type="EMBL" id="GBRH01217264">
    <property type="protein sequence ID" value="JAD80631.1"/>
    <property type="molecule type" value="Transcribed_RNA"/>
</dbReference>
<protein>
    <submittedName>
        <fullName evidence="2">Uncharacterized protein</fullName>
    </submittedName>
</protein>
<proteinExistence type="predicted"/>
<feature type="compositionally biased region" description="Basic and acidic residues" evidence="1">
    <location>
        <begin position="1"/>
        <end position="12"/>
    </location>
</feature>
<evidence type="ECO:0000256" key="1">
    <source>
        <dbReference type="SAM" id="MobiDB-lite"/>
    </source>
</evidence>
<evidence type="ECO:0000313" key="2">
    <source>
        <dbReference type="EMBL" id="JAD80631.1"/>
    </source>
</evidence>
<sequence>MRRPIWGRDRPRSLSSETRGARVFSTLAHRNSGSLATMVAMLERGRPRPERKARTASELEGDLRWERVLDALRAWARVRPQLATR</sequence>
<reference evidence="2" key="1">
    <citation type="submission" date="2014-09" db="EMBL/GenBank/DDBJ databases">
        <authorList>
            <person name="Magalhaes I.L.F."/>
            <person name="Oliveira U."/>
            <person name="Santos F.R."/>
            <person name="Vidigal T.H.D.A."/>
            <person name="Brescovit A.D."/>
            <person name="Santos A.J."/>
        </authorList>
    </citation>
    <scope>NUCLEOTIDE SEQUENCE</scope>
    <source>
        <tissue evidence="2">Shoot tissue taken approximately 20 cm above the soil surface</tissue>
    </source>
</reference>
<name>A0A0A9CYJ9_ARUDO</name>
<organism evidence="2">
    <name type="scientific">Arundo donax</name>
    <name type="common">Giant reed</name>
    <name type="synonym">Donax arundinaceus</name>
    <dbReference type="NCBI Taxonomy" id="35708"/>
    <lineage>
        <taxon>Eukaryota</taxon>
        <taxon>Viridiplantae</taxon>
        <taxon>Streptophyta</taxon>
        <taxon>Embryophyta</taxon>
        <taxon>Tracheophyta</taxon>
        <taxon>Spermatophyta</taxon>
        <taxon>Magnoliopsida</taxon>
        <taxon>Liliopsida</taxon>
        <taxon>Poales</taxon>
        <taxon>Poaceae</taxon>
        <taxon>PACMAD clade</taxon>
        <taxon>Arundinoideae</taxon>
        <taxon>Arundineae</taxon>
        <taxon>Arundo</taxon>
    </lineage>
</organism>
<feature type="region of interest" description="Disordered" evidence="1">
    <location>
        <begin position="1"/>
        <end position="20"/>
    </location>
</feature>